<keyword evidence="1" id="KW-0732">Signal</keyword>
<dbReference type="Pfam" id="PF00144">
    <property type="entry name" value="Beta-lactamase"/>
    <property type="match status" value="1"/>
</dbReference>
<evidence type="ECO:0000313" key="4">
    <source>
        <dbReference type="Proteomes" id="UP001501598"/>
    </source>
</evidence>
<name>A0ABP8RV22_9PSEU</name>
<organism evidence="3 4">
    <name type="scientific">Pseudonocardia xishanensis</name>
    <dbReference type="NCBI Taxonomy" id="630995"/>
    <lineage>
        <taxon>Bacteria</taxon>
        <taxon>Bacillati</taxon>
        <taxon>Actinomycetota</taxon>
        <taxon>Actinomycetes</taxon>
        <taxon>Pseudonocardiales</taxon>
        <taxon>Pseudonocardiaceae</taxon>
        <taxon>Pseudonocardia</taxon>
    </lineage>
</organism>
<feature type="domain" description="Beta-lactamase-related" evidence="2">
    <location>
        <begin position="99"/>
        <end position="232"/>
    </location>
</feature>
<dbReference type="RefSeq" id="WP_345420791.1">
    <property type="nucleotide sequence ID" value="NZ_BAABGT010000057.1"/>
</dbReference>
<protein>
    <recommendedName>
        <fullName evidence="2">Beta-lactamase-related domain-containing protein</fullName>
    </recommendedName>
</protein>
<dbReference type="PANTHER" id="PTHR43283:SF7">
    <property type="entry name" value="BETA-LACTAMASE-RELATED DOMAIN-CONTAINING PROTEIN"/>
    <property type="match status" value="1"/>
</dbReference>
<evidence type="ECO:0000256" key="1">
    <source>
        <dbReference type="SAM" id="SignalP"/>
    </source>
</evidence>
<feature type="signal peptide" evidence="1">
    <location>
        <begin position="1"/>
        <end position="27"/>
    </location>
</feature>
<reference evidence="4" key="1">
    <citation type="journal article" date="2019" name="Int. J. Syst. Evol. Microbiol.">
        <title>The Global Catalogue of Microorganisms (GCM) 10K type strain sequencing project: providing services to taxonomists for standard genome sequencing and annotation.</title>
        <authorList>
            <consortium name="The Broad Institute Genomics Platform"/>
            <consortium name="The Broad Institute Genome Sequencing Center for Infectious Disease"/>
            <person name="Wu L."/>
            <person name="Ma J."/>
        </authorList>
    </citation>
    <scope>NUCLEOTIDE SEQUENCE [LARGE SCALE GENOMIC DNA]</scope>
    <source>
        <strain evidence="4">JCM 17906</strain>
    </source>
</reference>
<evidence type="ECO:0000313" key="3">
    <source>
        <dbReference type="EMBL" id="GAA4550488.1"/>
    </source>
</evidence>
<dbReference type="SUPFAM" id="SSF56601">
    <property type="entry name" value="beta-lactamase/transpeptidase-like"/>
    <property type="match status" value="1"/>
</dbReference>
<feature type="chain" id="PRO_5046574544" description="Beta-lactamase-related domain-containing protein" evidence="1">
    <location>
        <begin position="28"/>
        <end position="563"/>
    </location>
</feature>
<sequence>MRGRKLVVLAVSAMALVGVAIAPTASAAVADGQKHCGSPVNGVFEKATPEEVGLSSEKLREAAGFAASRGTLSFRVYRNGCEVFVGPYDGLVSDIPRNNFSHTKTVLALSALRAQQLGIIDIDEPIGEYVPETAEDVDPVKLTITTRQLLEMSSGMHTQYVWPETAAPDGVEIAYADPQDHAPGTFWEYNQIPLNLVPHVIESALGGDVDYQDWVQKEMFEPLGIPRDSWFWLRDRVGHTLGSHHLFSSPRHMALIGALMDGEGTVGGRELIAKGLYDELIKPLDHIGQPSYGLLTWLNSGDSYKTVGTICTGDATLDRPLIESAPRDMYFSYGWRGIHTYEIPSLNMSVVQTTAPDAITADVLDTAQSVCSVEMGEFYHEFWRKVSAAVMDAPQPDPGPWHNPQPVRAPLDPELFTDQITNGDLSRSIAVGPWAPKGCSPAGCDGKLYYEGYAKLSREAITAISASLVRTLANITAGEEAGAALMGPDTLLPTGDVLGAAGRGVVERELAAGCQDFRAGKDPHDVLSERRANVAPLGGAHGAEFGNAFTMAMADALPAFCTA</sequence>
<dbReference type="Proteomes" id="UP001501598">
    <property type="component" value="Unassembled WGS sequence"/>
</dbReference>
<dbReference type="InterPro" id="IPR001466">
    <property type="entry name" value="Beta-lactam-related"/>
</dbReference>
<dbReference type="InterPro" id="IPR012338">
    <property type="entry name" value="Beta-lactam/transpept-like"/>
</dbReference>
<keyword evidence="4" id="KW-1185">Reference proteome</keyword>
<dbReference type="Gene3D" id="3.40.710.10">
    <property type="entry name" value="DD-peptidase/beta-lactamase superfamily"/>
    <property type="match status" value="1"/>
</dbReference>
<evidence type="ECO:0000259" key="2">
    <source>
        <dbReference type="Pfam" id="PF00144"/>
    </source>
</evidence>
<dbReference type="InterPro" id="IPR050789">
    <property type="entry name" value="Diverse_Enzym_Activities"/>
</dbReference>
<dbReference type="PANTHER" id="PTHR43283">
    <property type="entry name" value="BETA-LACTAMASE-RELATED"/>
    <property type="match status" value="1"/>
</dbReference>
<proteinExistence type="predicted"/>
<comment type="caution">
    <text evidence="3">The sequence shown here is derived from an EMBL/GenBank/DDBJ whole genome shotgun (WGS) entry which is preliminary data.</text>
</comment>
<dbReference type="EMBL" id="BAABGT010000057">
    <property type="protein sequence ID" value="GAA4550488.1"/>
    <property type="molecule type" value="Genomic_DNA"/>
</dbReference>
<gene>
    <name evidence="3" type="ORF">GCM10023175_40730</name>
</gene>
<accession>A0ABP8RV22</accession>